<sequence length="774" mass="87638">MSTINRYIDNQRVYAAKKKMQPLIGFTNAQGEPASWYDMAVTFTDSDGRTLNIVFCNLNKNIPKKGTRFTEDDRLLPEKHDLLFAYTLDVLKENVGTHHKQQKITTARRFLCHLGENVASASLDKIQLAIDSLTYSTYLTGFINWLHHHKMLPKSCQPYIYKSLDTLRMKSGDDALAAEKSKLPSEKALLALGAIFHDVIPPYLDDDQNDIDAWQPLIASTQTQRDSFICTMAALGMASPNRIGAEQVLLTTQRIQRHTEVVAGQEQTVHYLNWRGSKGYKDNQNHINAEMVESLDRALHYTILATEPARALARFYRQPNRPLKEILGEFKPSDENIALLKPSMNNPTQLLHLGLLLGFFDGTDKCLRVSPETKGATDKTVIQNAHQPKFIKPIAQLEPFDTLVFKSHCPYALALTGCKFTIQSQYLNYTLGQQAMTVAAFQNQIIEIHQPQLSGYNYHQTKSVDVEHALFMYTEKQMGGRVTHPFLLVPIGTLAKLFADELIKRNKNRLTIFDRHGFASDFALKPHQLRHWQNDYLAKKGLPHHLITLLSGRQSAEQTLTYIHTTDAENASVIGDISYSNELEIDVKEKVSLRIRTMNQYNEAIDKETPTFAHETGFCTQNLALSPCTYMSEFETQCALCSSSCHIAHDSEAIALLMKDLKVQTYNLEKVQTAINFVTSQSMQMWYKTHYRNTSMLKHLIEVLSDNTIEKGSMVRLLTRSNSIRITNLDTQNVAEHKLSLPDVEHALQAALEAKNAKNQDEATNNFLGFLGSL</sequence>
<name>A0AAW6QUI0_9GAMM</name>
<evidence type="ECO:0008006" key="3">
    <source>
        <dbReference type="Google" id="ProtNLM"/>
    </source>
</evidence>
<dbReference type="GO" id="GO:0015074">
    <property type="term" value="P:DNA integration"/>
    <property type="evidence" value="ECO:0007669"/>
    <property type="project" value="InterPro"/>
</dbReference>
<dbReference type="GO" id="GO:0006310">
    <property type="term" value="P:DNA recombination"/>
    <property type="evidence" value="ECO:0007669"/>
    <property type="project" value="UniProtKB-KW"/>
</dbReference>
<reference evidence="2" key="2">
    <citation type="submission" date="2019-04" db="EMBL/GenBank/DDBJ databases">
        <authorList>
            <person name="Zou H."/>
        </authorList>
    </citation>
    <scope>NUCLEOTIDE SEQUENCE</scope>
    <source>
        <strain evidence="2">2015oxa</strain>
    </source>
</reference>
<comment type="caution">
    <text evidence="2">The sequence shown here is derived from an EMBL/GenBank/DDBJ whole genome shotgun (WGS) entry which is preliminary data.</text>
</comment>
<dbReference type="InterPro" id="IPR011010">
    <property type="entry name" value="DNA_brk_join_enz"/>
</dbReference>
<dbReference type="InterPro" id="IPR013762">
    <property type="entry name" value="Integrase-like_cat_sf"/>
</dbReference>
<protein>
    <recommendedName>
        <fullName evidence="3">Integrase</fullName>
    </recommendedName>
</protein>
<organism evidence="2">
    <name type="scientific">Shewanella xiamenensis</name>
    <dbReference type="NCBI Taxonomy" id="332186"/>
    <lineage>
        <taxon>Bacteria</taxon>
        <taxon>Pseudomonadati</taxon>
        <taxon>Pseudomonadota</taxon>
        <taxon>Gammaproteobacteria</taxon>
        <taxon>Alteromonadales</taxon>
        <taxon>Shewanellaceae</taxon>
        <taxon>Shewanella</taxon>
    </lineage>
</organism>
<dbReference type="AlphaFoldDB" id="A0AAW6QUI0"/>
<dbReference type="Proteomes" id="UP001152518">
    <property type="component" value="Unassembled WGS sequence"/>
</dbReference>
<gene>
    <name evidence="2" type="ORF">E2650_06005</name>
</gene>
<accession>A0AAW6QUI0</accession>
<dbReference type="GO" id="GO:0003677">
    <property type="term" value="F:DNA binding"/>
    <property type="evidence" value="ECO:0007669"/>
    <property type="project" value="InterPro"/>
</dbReference>
<dbReference type="RefSeq" id="WP_279254895.1">
    <property type="nucleotide sequence ID" value="NZ_SUNE01000003.1"/>
</dbReference>
<keyword evidence="1" id="KW-0233">DNA recombination</keyword>
<dbReference type="Gene3D" id="1.10.443.10">
    <property type="entry name" value="Intergrase catalytic core"/>
    <property type="match status" value="1"/>
</dbReference>
<dbReference type="EMBL" id="SUNE01000003">
    <property type="protein sequence ID" value="MDG5899461.1"/>
    <property type="molecule type" value="Genomic_DNA"/>
</dbReference>
<reference evidence="2" key="1">
    <citation type="journal article" date="2019" name="Int J Environ Res Public Health">
        <title>Characterization of Chromosome-Mediated BlaOXA-894 in Shewanella xiamenensis Isolated from Pig Wastewater.</title>
        <authorList>
            <person name="Zou H."/>
            <person name="Zhou Z."/>
            <person name="Xia H."/>
            <person name="Zhao Q."/>
            <person name="Li X."/>
        </authorList>
    </citation>
    <scope>NUCLEOTIDE SEQUENCE</scope>
    <source>
        <strain evidence="2">2015oxa</strain>
    </source>
</reference>
<dbReference type="SUPFAM" id="SSF56349">
    <property type="entry name" value="DNA breaking-rejoining enzymes"/>
    <property type="match status" value="1"/>
</dbReference>
<evidence type="ECO:0000256" key="1">
    <source>
        <dbReference type="ARBA" id="ARBA00023172"/>
    </source>
</evidence>
<proteinExistence type="predicted"/>
<evidence type="ECO:0000313" key="2">
    <source>
        <dbReference type="EMBL" id="MDG5899461.1"/>
    </source>
</evidence>